<dbReference type="Pfam" id="PF14791">
    <property type="entry name" value="DNA_pol_B_thumb"/>
    <property type="match status" value="1"/>
</dbReference>
<dbReference type="Gene3D" id="1.10.150.110">
    <property type="entry name" value="DNA polymerase beta, N-terminal domain-like"/>
    <property type="match status" value="1"/>
</dbReference>
<keyword evidence="7" id="KW-0237">DNA synthesis</keyword>
<evidence type="ECO:0000256" key="13">
    <source>
        <dbReference type="ARBA" id="ARBA00022932"/>
    </source>
</evidence>
<comment type="function">
    <text evidence="21">Repair polymerase that plays a key role in base-excision repair. During this process, the damaged base is excised by specific DNA glycosylases, the DNA backbone is nicked at the abasic site by an apurinic/apyrimidic (AP) endonuclease, and POLB removes 5'-deoxyribose-phosphate from the preincised AP site acting as a 5'-deoxyribose-phosphate lyase (5'-dRP lyase); through its DNA polymerase activity, it adds one nucleotide to the 3' end of the arising single-nucleotide gap. Conducts 'gap-filling' DNA synthesis in a stepwise distributive fashion rather than in a processive fashion as for other DNA polymerases. It is also able to cleave sugar-phosphate bonds 3' to an intact AP site, acting as an AP lyase.</text>
</comment>
<protein>
    <recommendedName>
        <fullName evidence="5">DNA polymerase beta</fullName>
        <ecNumber evidence="16">2.7.7.108</ecNumber>
        <ecNumber evidence="3">2.7.7.7</ecNumber>
        <ecNumber evidence="4">4.2.99.18</ecNumber>
    </recommendedName>
    <alternativeName>
        <fullName evidence="17">5'-deoxyribose-phosphate lyase</fullName>
    </alternativeName>
    <alternativeName>
        <fullName evidence="18">AP lyase</fullName>
    </alternativeName>
</protein>
<dbReference type="InterPro" id="IPR016195">
    <property type="entry name" value="Pol/histidinol_Pase-like"/>
</dbReference>
<dbReference type="Pfam" id="PF14792">
    <property type="entry name" value="DNA_pol_B_palm"/>
    <property type="match status" value="1"/>
</dbReference>
<reference evidence="28 29" key="1">
    <citation type="submission" date="2018-07" db="EMBL/GenBank/DDBJ databases">
        <title>Genomic Encyclopedia of Type Strains, Phase IV (KMG-IV): sequencing the most valuable type-strain genomes for metagenomic binning, comparative biology and taxonomic classification.</title>
        <authorList>
            <person name="Goeker M."/>
        </authorList>
    </citation>
    <scope>NUCLEOTIDE SEQUENCE [LARGE SCALE GENOMIC DNA]</scope>
    <source>
        <strain evidence="28 29">DSM 7466</strain>
    </source>
</reference>
<dbReference type="InterPro" id="IPR002054">
    <property type="entry name" value="DNA-dir_DNA_pol_X"/>
</dbReference>
<keyword evidence="15" id="KW-0234">DNA repair</keyword>
<dbReference type="InterPro" id="IPR022311">
    <property type="entry name" value="PolX-like"/>
</dbReference>
<evidence type="ECO:0000256" key="12">
    <source>
        <dbReference type="ARBA" id="ARBA00022843"/>
    </source>
</evidence>
<dbReference type="Proteomes" id="UP000256864">
    <property type="component" value="Unassembled WGS sequence"/>
</dbReference>
<keyword evidence="12" id="KW-0832">Ubl conjugation</keyword>
<evidence type="ECO:0000256" key="17">
    <source>
        <dbReference type="ARBA" id="ARBA00035717"/>
    </source>
</evidence>
<evidence type="ECO:0000256" key="5">
    <source>
        <dbReference type="ARBA" id="ARBA00020020"/>
    </source>
</evidence>
<evidence type="ECO:0000256" key="19">
    <source>
        <dbReference type="ARBA" id="ARBA00044632"/>
    </source>
</evidence>
<comment type="subcellular location">
    <subcellularLocation>
        <location evidence="2">Cytoplasm</location>
    </subcellularLocation>
</comment>
<keyword evidence="29" id="KW-1185">Reference proteome</keyword>
<dbReference type="Gene3D" id="1.10.150.20">
    <property type="entry name" value="5' to 3' exonuclease, C-terminal subdomain"/>
    <property type="match status" value="1"/>
</dbReference>
<evidence type="ECO:0000256" key="2">
    <source>
        <dbReference type="ARBA" id="ARBA00004496"/>
    </source>
</evidence>
<proteinExistence type="predicted"/>
<evidence type="ECO:0000256" key="18">
    <source>
        <dbReference type="ARBA" id="ARBA00035726"/>
    </source>
</evidence>
<dbReference type="SMART" id="SM00278">
    <property type="entry name" value="HhH1"/>
    <property type="match status" value="3"/>
</dbReference>
<gene>
    <name evidence="28" type="ORF">C7452_0819</name>
</gene>
<dbReference type="Pfam" id="PF02811">
    <property type="entry name" value="PHP"/>
    <property type="match status" value="1"/>
</dbReference>
<accession>A0A371NFX3</accession>
<evidence type="ECO:0000256" key="24">
    <source>
        <dbReference type="ARBA" id="ARBA00049244"/>
    </source>
</evidence>
<dbReference type="GO" id="GO:0070733">
    <property type="term" value="F:AMPylase activity"/>
    <property type="evidence" value="ECO:0007669"/>
    <property type="project" value="UniProtKB-EC"/>
</dbReference>
<evidence type="ECO:0000313" key="29">
    <source>
        <dbReference type="Proteomes" id="UP000256864"/>
    </source>
</evidence>
<evidence type="ECO:0000256" key="14">
    <source>
        <dbReference type="ARBA" id="ARBA00023053"/>
    </source>
</evidence>
<evidence type="ECO:0000256" key="22">
    <source>
        <dbReference type="ARBA" id="ARBA00047518"/>
    </source>
</evidence>
<dbReference type="AlphaFoldDB" id="A0A371NFX3"/>
<dbReference type="CDD" id="cd07436">
    <property type="entry name" value="PHP_PolX"/>
    <property type="match status" value="1"/>
</dbReference>
<evidence type="ECO:0000256" key="6">
    <source>
        <dbReference type="ARBA" id="ARBA00022481"/>
    </source>
</evidence>
<comment type="catalytic activity">
    <reaction evidence="20">
        <text>a 5'-end 2'-deoxyribose-2'-deoxyribonucleotide-DNA = (2E,4S)-4-hydroxypenten-2-al-5-phosphate + a 5'-end 5'-phospho-2'-deoxyribonucleoside-DNA + H(+)</text>
        <dbReference type="Rhea" id="RHEA:76255"/>
        <dbReference type="Rhea" id="RHEA-COMP:13180"/>
        <dbReference type="Rhea" id="RHEA-COMP:18657"/>
        <dbReference type="ChEBI" id="CHEBI:15378"/>
        <dbReference type="ChEBI" id="CHEBI:136412"/>
        <dbReference type="ChEBI" id="CHEBI:195194"/>
        <dbReference type="ChEBI" id="CHEBI:195195"/>
    </reaction>
</comment>
<dbReference type="SUPFAM" id="SSF89550">
    <property type="entry name" value="PHP domain-like"/>
    <property type="match status" value="1"/>
</dbReference>
<dbReference type="InterPro" id="IPR050243">
    <property type="entry name" value="PHP_phosphatase"/>
</dbReference>
<keyword evidence="14" id="KW-0915">Sodium</keyword>
<dbReference type="EMBL" id="QREL01000001">
    <property type="protein sequence ID" value="REE28796.1"/>
    <property type="molecule type" value="Genomic_DNA"/>
</dbReference>
<name>A0A371NFX3_9EURY</name>
<dbReference type="InterPro" id="IPR003141">
    <property type="entry name" value="Pol/His_phosphatase_N"/>
</dbReference>
<evidence type="ECO:0000256" key="11">
    <source>
        <dbReference type="ARBA" id="ARBA00022763"/>
    </source>
</evidence>
<dbReference type="PANTHER" id="PTHR36928:SF1">
    <property type="entry name" value="PHOSPHATASE YCDX-RELATED"/>
    <property type="match status" value="1"/>
</dbReference>
<dbReference type="NCBIfam" id="NF006375">
    <property type="entry name" value="PRK08609.1"/>
    <property type="match status" value="1"/>
</dbReference>
<dbReference type="PIRSF" id="PIRSF005047">
    <property type="entry name" value="UCP005047_YshC"/>
    <property type="match status" value="1"/>
</dbReference>
<keyword evidence="8" id="KW-0808">Transferase</keyword>
<organism evidence="28 29">
    <name type="scientific">Methanothermobacter defluvii</name>
    <dbReference type="NCBI Taxonomy" id="49339"/>
    <lineage>
        <taxon>Archaea</taxon>
        <taxon>Methanobacteriati</taxon>
        <taxon>Methanobacteriota</taxon>
        <taxon>Methanomada group</taxon>
        <taxon>Methanobacteria</taxon>
        <taxon>Methanobacteriales</taxon>
        <taxon>Methanobacteriaceae</taxon>
        <taxon>Methanothermobacter</taxon>
    </lineage>
</organism>
<evidence type="ECO:0000259" key="26">
    <source>
        <dbReference type="SMART" id="SM00481"/>
    </source>
</evidence>
<evidence type="ECO:0000256" key="15">
    <source>
        <dbReference type="ARBA" id="ARBA00023204"/>
    </source>
</evidence>
<dbReference type="InterPro" id="IPR002008">
    <property type="entry name" value="DNA_pol_X_beta-like"/>
</dbReference>
<dbReference type="Pfam" id="PF14716">
    <property type="entry name" value="HHH_8"/>
    <property type="match status" value="1"/>
</dbReference>
<dbReference type="SUPFAM" id="SSF47802">
    <property type="entry name" value="DNA polymerase beta, N-terminal domain-like"/>
    <property type="match status" value="1"/>
</dbReference>
<dbReference type="Pfam" id="PF14520">
    <property type="entry name" value="HHH_5"/>
    <property type="match status" value="1"/>
</dbReference>
<evidence type="ECO:0000256" key="23">
    <source>
        <dbReference type="ARBA" id="ARBA00048696"/>
    </source>
</evidence>
<evidence type="ECO:0000256" key="9">
    <source>
        <dbReference type="ARBA" id="ARBA00022695"/>
    </source>
</evidence>
<evidence type="ECO:0000256" key="16">
    <source>
        <dbReference type="ARBA" id="ARBA00034531"/>
    </source>
</evidence>
<evidence type="ECO:0000256" key="1">
    <source>
        <dbReference type="ARBA" id="ARBA00001946"/>
    </source>
</evidence>
<dbReference type="GO" id="GO:0042578">
    <property type="term" value="F:phosphoric ester hydrolase activity"/>
    <property type="evidence" value="ECO:0007669"/>
    <property type="project" value="TreeGrafter"/>
</dbReference>
<dbReference type="InterPro" id="IPR003583">
    <property type="entry name" value="Hlx-hairpin-Hlx_DNA-bd_motif"/>
</dbReference>
<sequence>MHGDIINNMKNRLVAQILNRVADFMDLKGDEFRSKAYRRAARTIELLGEDIEEVAAQDRLQELPGVGRNIASKIREILDTGSLHLLHELMEEYPVDFDALLSVEGVGPRTVKLLYEELGIKTLDDLEYQAKRHRIRRLRGMGEKKEKAILRNIELARSRITRKPLAYIVPLAQRIKSEIMDLEGVQRVEVAGSIRRGRETVGDIDILVTARDPEMVMDYFTSMETVREVVVRGPRKSTVRLVEDLDCDLRVFDDGVFGSALLYFTGSWEFNVELRRIAQSMGMKLSEYGLFRGDERVAGRTEEEVLEALGLTYIEPELRENRGEIEAARERRLPELVSSEDVRGDLHMHSLHSDGIDSIADLASYAETLGREYIAVTDHARYISDPDSYLRSIEGVDEIPVLAGVEVSILADGSLEVPGDVLEDFDLVVASVHDGFNVTERLLGAMDHDVVDIIGHPTGRVLGTREPVVDIERVTERAAEAGVALEVNSNPLRLDLRDTHIRMAIEAGCKLAINSDAHSRGGLENIRWGVLTARRGWASSDDVINTLSFRGLKRWLEI</sequence>
<evidence type="ECO:0000313" key="28">
    <source>
        <dbReference type="EMBL" id="REE28796.1"/>
    </source>
</evidence>
<dbReference type="InterPro" id="IPR028207">
    <property type="entry name" value="DNA_pol_B_palm_palm"/>
</dbReference>
<comment type="catalytic activity">
    <reaction evidence="24">
        <text>DNA(n) + a 2'-deoxyribonucleoside 5'-triphosphate = DNA(n+1) + diphosphate</text>
        <dbReference type="Rhea" id="RHEA:22508"/>
        <dbReference type="Rhea" id="RHEA-COMP:17339"/>
        <dbReference type="Rhea" id="RHEA-COMP:17340"/>
        <dbReference type="ChEBI" id="CHEBI:33019"/>
        <dbReference type="ChEBI" id="CHEBI:61560"/>
        <dbReference type="ChEBI" id="CHEBI:173112"/>
        <dbReference type="EC" id="2.7.7.7"/>
    </reaction>
</comment>
<dbReference type="GO" id="GO:0006281">
    <property type="term" value="P:DNA repair"/>
    <property type="evidence" value="ECO:0007669"/>
    <property type="project" value="UniProtKB-KW"/>
</dbReference>
<dbReference type="Gene3D" id="3.20.20.140">
    <property type="entry name" value="Metal-dependent hydrolases"/>
    <property type="match status" value="1"/>
</dbReference>
<dbReference type="InterPro" id="IPR010996">
    <property type="entry name" value="HHH_MUS81"/>
</dbReference>
<dbReference type="SUPFAM" id="SSF47781">
    <property type="entry name" value="RuvA domain 2-like"/>
    <property type="match status" value="1"/>
</dbReference>
<dbReference type="GO" id="GO:0140078">
    <property type="term" value="F:class I DNA-(apurinic or apyrimidinic site) endonuclease activity"/>
    <property type="evidence" value="ECO:0007669"/>
    <property type="project" value="UniProtKB-EC"/>
</dbReference>
<dbReference type="Gene3D" id="3.30.460.10">
    <property type="entry name" value="Beta Polymerase, domain 2"/>
    <property type="match status" value="1"/>
</dbReference>
<dbReference type="InterPro" id="IPR037160">
    <property type="entry name" value="DNA_Pol_thumb_sf"/>
</dbReference>
<dbReference type="PRINTS" id="PR00870">
    <property type="entry name" value="DNAPOLXBETA"/>
</dbReference>
<dbReference type="PANTHER" id="PTHR36928">
    <property type="entry name" value="PHOSPHATASE YCDX-RELATED"/>
    <property type="match status" value="1"/>
</dbReference>
<dbReference type="GO" id="GO:0003887">
    <property type="term" value="F:DNA-directed DNA polymerase activity"/>
    <property type="evidence" value="ECO:0007669"/>
    <property type="project" value="UniProtKB-KW"/>
</dbReference>
<dbReference type="SUPFAM" id="SSF81301">
    <property type="entry name" value="Nucleotidyltransferase"/>
    <property type="match status" value="1"/>
</dbReference>
<evidence type="ECO:0000256" key="3">
    <source>
        <dbReference type="ARBA" id="ARBA00012417"/>
    </source>
</evidence>
<dbReference type="EC" id="2.7.7.108" evidence="16"/>
<keyword evidence="13" id="KW-0239">DNA-directed DNA polymerase</keyword>
<keyword evidence="11" id="KW-0227">DNA damage</keyword>
<evidence type="ECO:0000256" key="21">
    <source>
        <dbReference type="ARBA" id="ARBA00045548"/>
    </source>
</evidence>
<comment type="catalytic activity">
    <reaction evidence="19">
        <text>2'-deoxyribonucleotide-(2'-deoxyribose 5'-phosphate)-2'-deoxyribonucleotide-DNA = a 3'-end 2'-deoxyribonucleotide-(2,3-dehydro-2,3-deoxyribose 5'-phosphate)-DNA + a 5'-end 5'-phospho-2'-deoxyribonucleoside-DNA + H(+)</text>
        <dbReference type="Rhea" id="RHEA:66592"/>
        <dbReference type="Rhea" id="RHEA-COMP:13180"/>
        <dbReference type="Rhea" id="RHEA-COMP:16897"/>
        <dbReference type="Rhea" id="RHEA-COMP:17067"/>
        <dbReference type="ChEBI" id="CHEBI:15378"/>
        <dbReference type="ChEBI" id="CHEBI:136412"/>
        <dbReference type="ChEBI" id="CHEBI:157695"/>
        <dbReference type="ChEBI" id="CHEBI:167181"/>
        <dbReference type="EC" id="4.2.99.18"/>
    </reaction>
</comment>
<keyword evidence="9" id="KW-0548">Nucleotidyltransferase</keyword>
<dbReference type="EC" id="4.2.99.18" evidence="4"/>
<evidence type="ECO:0000256" key="10">
    <source>
        <dbReference type="ARBA" id="ARBA00022705"/>
    </source>
</evidence>
<evidence type="ECO:0000256" key="8">
    <source>
        <dbReference type="ARBA" id="ARBA00022679"/>
    </source>
</evidence>
<dbReference type="GO" id="GO:0005829">
    <property type="term" value="C:cytosol"/>
    <property type="evidence" value="ECO:0007669"/>
    <property type="project" value="TreeGrafter"/>
</dbReference>
<evidence type="ECO:0000256" key="7">
    <source>
        <dbReference type="ARBA" id="ARBA00022634"/>
    </source>
</evidence>
<keyword evidence="6" id="KW-0488">Methylation</keyword>
<dbReference type="InterPro" id="IPR043519">
    <property type="entry name" value="NT_sf"/>
</dbReference>
<dbReference type="InterPro" id="IPR029398">
    <property type="entry name" value="PolB_thumb"/>
</dbReference>
<dbReference type="EC" id="2.7.7.7" evidence="3"/>
<comment type="cofactor">
    <cofactor evidence="1">
        <name>Mg(2+)</name>
        <dbReference type="ChEBI" id="CHEBI:18420"/>
    </cofactor>
</comment>
<dbReference type="InterPro" id="IPR010994">
    <property type="entry name" value="RuvA_2-like"/>
</dbReference>
<dbReference type="SMART" id="SM00483">
    <property type="entry name" value="POLXc"/>
    <property type="match status" value="1"/>
</dbReference>
<comment type="catalytic activity">
    <reaction evidence="22">
        <text>O-(5'-adenylyl)-L-tyrosyl-[protein] + ATP = O-[5'-(adenylyl-(5'-&gt;3')-adenylyl)]-L-tyrosyl-[protein] + diphosphate</text>
        <dbReference type="Rhea" id="RHEA:66528"/>
        <dbReference type="Rhea" id="RHEA-COMP:13846"/>
        <dbReference type="Rhea" id="RHEA-COMP:17046"/>
        <dbReference type="ChEBI" id="CHEBI:30616"/>
        <dbReference type="ChEBI" id="CHEBI:33019"/>
        <dbReference type="ChEBI" id="CHEBI:83624"/>
        <dbReference type="ChEBI" id="CHEBI:167160"/>
    </reaction>
</comment>
<evidence type="ECO:0000256" key="20">
    <source>
        <dbReference type="ARBA" id="ARBA00044678"/>
    </source>
</evidence>
<comment type="catalytic activity">
    <reaction evidence="23">
        <text>L-tyrosyl-[protein] + ATP = O-(5'-adenylyl)-L-tyrosyl-[protein] + diphosphate</text>
        <dbReference type="Rhea" id="RHEA:54288"/>
        <dbReference type="Rhea" id="RHEA-COMP:10136"/>
        <dbReference type="Rhea" id="RHEA-COMP:13846"/>
        <dbReference type="ChEBI" id="CHEBI:30616"/>
        <dbReference type="ChEBI" id="CHEBI:33019"/>
        <dbReference type="ChEBI" id="CHEBI:46858"/>
        <dbReference type="ChEBI" id="CHEBI:83624"/>
        <dbReference type="EC" id="2.7.7.108"/>
    </reaction>
</comment>
<dbReference type="GO" id="GO:0003677">
    <property type="term" value="F:DNA binding"/>
    <property type="evidence" value="ECO:0007669"/>
    <property type="project" value="InterPro"/>
</dbReference>
<dbReference type="Gene3D" id="3.30.210.10">
    <property type="entry name" value="DNA polymerase, thumb domain"/>
    <property type="match status" value="1"/>
</dbReference>
<feature type="domain" description="Helix-hairpin-helix DNA-binding motif class 1" evidence="25">
    <location>
        <begin position="133"/>
        <end position="152"/>
    </location>
</feature>
<feature type="domain" description="Polymerase/histidinol phosphatase N-terminal" evidence="26">
    <location>
        <begin position="344"/>
        <end position="411"/>
    </location>
</feature>
<feature type="domain" description="Helix-hairpin-helix DNA-binding motif class 1" evidence="25">
    <location>
        <begin position="98"/>
        <end position="117"/>
    </location>
</feature>
<dbReference type="GO" id="GO:0008270">
    <property type="term" value="F:zinc ion binding"/>
    <property type="evidence" value="ECO:0007669"/>
    <property type="project" value="TreeGrafter"/>
</dbReference>
<feature type="domain" description="Helix-hairpin-helix DNA-binding motif class 1" evidence="25">
    <location>
        <begin position="58"/>
        <end position="77"/>
    </location>
</feature>
<feature type="domain" description="DNA-directed DNA polymerase X" evidence="27">
    <location>
        <begin position="9"/>
        <end position="320"/>
    </location>
</feature>
<dbReference type="InterPro" id="IPR027421">
    <property type="entry name" value="DNA_pol_lamdba_lyase_dom_sf"/>
</dbReference>
<dbReference type="CDD" id="cd00141">
    <property type="entry name" value="NT_POLXc"/>
    <property type="match status" value="1"/>
</dbReference>
<evidence type="ECO:0000259" key="25">
    <source>
        <dbReference type="SMART" id="SM00278"/>
    </source>
</evidence>
<evidence type="ECO:0000259" key="27">
    <source>
        <dbReference type="SMART" id="SM00483"/>
    </source>
</evidence>
<dbReference type="SMART" id="SM00481">
    <property type="entry name" value="POLIIIAc"/>
    <property type="match status" value="1"/>
</dbReference>
<keyword evidence="10" id="KW-0235">DNA replication</keyword>
<dbReference type="InterPro" id="IPR004013">
    <property type="entry name" value="PHP_dom"/>
</dbReference>
<evidence type="ECO:0000256" key="4">
    <source>
        <dbReference type="ARBA" id="ARBA00012720"/>
    </source>
</evidence>
<comment type="caution">
    <text evidence="28">The sequence shown here is derived from an EMBL/GenBank/DDBJ whole genome shotgun (WGS) entry which is preliminary data.</text>
</comment>
<dbReference type="InterPro" id="IPR047967">
    <property type="entry name" value="PolX_PHP"/>
</dbReference>